<evidence type="ECO:0000259" key="2">
    <source>
        <dbReference type="PROSITE" id="PS50056"/>
    </source>
</evidence>
<keyword evidence="1" id="KW-0378">Hydrolase</keyword>
<dbReference type="InterPro" id="IPR029021">
    <property type="entry name" value="Prot-tyrosine_phosphatase-like"/>
</dbReference>
<dbReference type="InterPro" id="IPR003595">
    <property type="entry name" value="Tyr_Pase_cat"/>
</dbReference>
<proteinExistence type="predicted"/>
<dbReference type="EMBL" id="JAKUDN010000002">
    <property type="protein sequence ID" value="MCP8352648.1"/>
    <property type="molecule type" value="Genomic_DNA"/>
</dbReference>
<gene>
    <name evidence="3" type="ORF">MKS91_05055</name>
</gene>
<dbReference type="Gene3D" id="3.90.190.10">
    <property type="entry name" value="Protein tyrosine phosphatase superfamily"/>
    <property type="match status" value="1"/>
</dbReference>
<dbReference type="InterPro" id="IPR000387">
    <property type="entry name" value="Tyr_Pase_dom"/>
</dbReference>
<name>A0ABT1L997_9GAMM</name>
<feature type="domain" description="Tyrosine specific protein phosphatases" evidence="2">
    <location>
        <begin position="98"/>
        <end position="157"/>
    </location>
</feature>
<dbReference type="PROSITE" id="PS00383">
    <property type="entry name" value="TYR_PHOSPHATASE_1"/>
    <property type="match status" value="1"/>
</dbReference>
<accession>A0ABT1L997</accession>
<organism evidence="3 4">
    <name type="scientific">Candidatus Synchoanobacter obligatus</name>
    <dbReference type="NCBI Taxonomy" id="2919597"/>
    <lineage>
        <taxon>Bacteria</taxon>
        <taxon>Pseudomonadati</taxon>
        <taxon>Pseudomonadota</taxon>
        <taxon>Gammaproteobacteria</taxon>
        <taxon>Candidatus Comchoanobacterales</taxon>
        <taxon>Candidatus Comchoanobacteraceae</taxon>
        <taxon>Candidatus Synchoanobacter</taxon>
    </lineage>
</organism>
<evidence type="ECO:0000256" key="1">
    <source>
        <dbReference type="ARBA" id="ARBA00022801"/>
    </source>
</evidence>
<dbReference type="SMART" id="SM00404">
    <property type="entry name" value="PTPc_motif"/>
    <property type="match status" value="1"/>
</dbReference>
<dbReference type="InterPro" id="IPR016130">
    <property type="entry name" value="Tyr_Pase_AS"/>
</dbReference>
<keyword evidence="4" id="KW-1185">Reference proteome</keyword>
<reference evidence="3 4" key="1">
    <citation type="journal article" date="2022" name="Nat. Microbiol.">
        <title>The microbiome of a bacterivorous marine choanoflagellate contains a resource-demanding obligate bacterial associate.</title>
        <authorList>
            <person name="Needham D.M."/>
            <person name="Poirier C."/>
            <person name="Bachy C."/>
            <person name="George E.E."/>
            <person name="Wilken S."/>
            <person name="Yung C.C.M."/>
            <person name="Limardo A.J."/>
            <person name="Morando M."/>
            <person name="Sudek L."/>
            <person name="Malmstrom R.R."/>
            <person name="Keeling P.J."/>
            <person name="Santoro A.E."/>
            <person name="Worden A.Z."/>
        </authorList>
    </citation>
    <scope>NUCLEOTIDE SEQUENCE [LARGE SCALE GENOMIC DNA]</scope>
    <source>
        <strain evidence="3 4">Comchoano-2</strain>
    </source>
</reference>
<dbReference type="Pfam" id="PF22784">
    <property type="entry name" value="PTP-SAK"/>
    <property type="match status" value="1"/>
</dbReference>
<dbReference type="Proteomes" id="UP001320768">
    <property type="component" value="Unassembled WGS sequence"/>
</dbReference>
<sequence length="258" mass="29320">MALKGFRTYDLVIDAVGVFQVSAMARPSIDKFEDTLSDMQCIFSSKAEGCQGLISLIDVAEGELDRVVPYLSKAIVQTKLNHLYMTHDFADFGSPSIESLVQFRQKVLYMVQQAGPKLGVHCRAGHGRSGTMVASLYIYQCIQKTLIEDLSELLEPVSYPHKLSDYDHRSPEDMINTQYYRICVLALDFVKKQGSKPSPSSIEVDNQVRALERYTDYLCAEKREHGELKDCIYPKEHHRTYCLVTNQDYPACVSERQE</sequence>
<dbReference type="RefSeq" id="WP_258569752.1">
    <property type="nucleotide sequence ID" value="NZ_JAKUDN010000002.1"/>
</dbReference>
<dbReference type="SUPFAM" id="SSF52799">
    <property type="entry name" value="(Phosphotyrosine protein) phosphatases II"/>
    <property type="match status" value="1"/>
</dbReference>
<evidence type="ECO:0000313" key="4">
    <source>
        <dbReference type="Proteomes" id="UP001320768"/>
    </source>
</evidence>
<dbReference type="PROSITE" id="PS50056">
    <property type="entry name" value="TYR_PHOSPHATASE_2"/>
    <property type="match status" value="1"/>
</dbReference>
<protein>
    <recommendedName>
        <fullName evidence="2">Tyrosine specific protein phosphatases domain-containing protein</fullName>
    </recommendedName>
</protein>
<comment type="caution">
    <text evidence="3">The sequence shown here is derived from an EMBL/GenBank/DDBJ whole genome shotgun (WGS) entry which is preliminary data.</text>
</comment>
<dbReference type="InterPro" id="IPR057023">
    <property type="entry name" value="PTP-SAK"/>
</dbReference>
<evidence type="ECO:0000313" key="3">
    <source>
        <dbReference type="EMBL" id="MCP8352648.1"/>
    </source>
</evidence>